<sequence>MTTNPPPSYEVAVAEAKRMLAKPLTSDEKVEFAKEAIKVLEDDNNVKQFEADIENIGTSAIQTDQAFDRVSRGFKDMVDKHGKDFPEVAGYKAEWDSYNKRWVKYLWDSRDVASEMSATLSRYDEVFLQLISEIKTDEDRKECIKELASFGSEKHQTSAQMAGNFRNLEADVRGFGERFATYLEQKKVELEQLATTLKTDIDALQEQIKNWNEKIAAGLMAMGAGLALSFWTLIITGSAIAYFIAQRIKAEKALNAKKTELAEVNRKQRALAELKTRFDGLKPDIALICEKLIIFGNIWQSVSTQCAEFGSHLEKGMDALNDEEFRLQVTLARKTCTPLRNGLRKYATTLEHSPLPKS</sequence>
<dbReference type="KEGG" id="sla:SERLADRAFT_417993"/>
<dbReference type="AlphaFoldDB" id="F8P9B2"/>
<dbReference type="Gene3D" id="1.20.1170.10">
    <property type="match status" value="1"/>
</dbReference>
<feature type="transmembrane region" description="Helical" evidence="2">
    <location>
        <begin position="215"/>
        <end position="245"/>
    </location>
</feature>
<keyword evidence="2" id="KW-0812">Transmembrane</keyword>
<proteinExistence type="predicted"/>
<dbReference type="SUPFAM" id="SSF58100">
    <property type="entry name" value="Bacterial hemolysins"/>
    <property type="match status" value="1"/>
</dbReference>
<dbReference type="RefSeq" id="XP_007322986.1">
    <property type="nucleotide sequence ID" value="XM_007322924.1"/>
</dbReference>
<evidence type="ECO:0000256" key="1">
    <source>
        <dbReference type="SAM" id="Coils"/>
    </source>
</evidence>
<keyword evidence="2" id="KW-0472">Membrane</keyword>
<dbReference type="OrthoDB" id="3173702at2759"/>
<keyword evidence="2" id="KW-1133">Transmembrane helix</keyword>
<feature type="coiled-coil region" evidence="1">
    <location>
        <begin position="187"/>
        <end position="214"/>
    </location>
</feature>
<feature type="coiled-coil region" evidence="1">
    <location>
        <begin position="247"/>
        <end position="277"/>
    </location>
</feature>
<dbReference type="Proteomes" id="UP000008064">
    <property type="component" value="Unassembled WGS sequence"/>
</dbReference>
<accession>F8P9B2</accession>
<gene>
    <name evidence="3" type="ORF">SERLADRAFT_417993</name>
</gene>
<dbReference type="EMBL" id="GL945441">
    <property type="protein sequence ID" value="EGO20241.1"/>
    <property type="molecule type" value="Genomic_DNA"/>
</dbReference>
<reference evidence="3" key="1">
    <citation type="submission" date="2011-04" db="EMBL/GenBank/DDBJ databases">
        <title>Evolution of plant cell wall degrading machinery underlies the functional diversity of forest fungi.</title>
        <authorList>
            <consortium name="US DOE Joint Genome Institute (JGI-PGF)"/>
            <person name="Eastwood D.C."/>
            <person name="Floudas D."/>
            <person name="Binder M."/>
            <person name="Majcherczyk A."/>
            <person name="Schneider P."/>
            <person name="Aerts A."/>
            <person name="Asiegbu F.O."/>
            <person name="Baker S.E."/>
            <person name="Barry K."/>
            <person name="Bendiksby M."/>
            <person name="Blumentritt M."/>
            <person name="Coutinho P.M."/>
            <person name="Cullen D."/>
            <person name="Cullen D."/>
            <person name="Gathman A."/>
            <person name="Goodell B."/>
            <person name="Henrissat B."/>
            <person name="Ihrmark K."/>
            <person name="Kauserud H."/>
            <person name="Kohler A."/>
            <person name="LaButti K."/>
            <person name="Lapidus A."/>
            <person name="Lavin J.L."/>
            <person name="Lee Y.-H."/>
            <person name="Lindquist E."/>
            <person name="Lilly W."/>
            <person name="Lucas S."/>
            <person name="Morin E."/>
            <person name="Murat C."/>
            <person name="Oguiza J.A."/>
            <person name="Park J."/>
            <person name="Pisabarro A.G."/>
            <person name="Riley R."/>
            <person name="Rosling A."/>
            <person name="Salamov A."/>
            <person name="Schmidt O."/>
            <person name="Schmutz J."/>
            <person name="Skrede I."/>
            <person name="Stenlid J."/>
            <person name="Wiebenga A."/>
            <person name="Xie X."/>
            <person name="Kues U."/>
            <person name="Hibbett D.S."/>
            <person name="Hoffmeister D."/>
            <person name="Hogberg N."/>
            <person name="Martin F."/>
            <person name="Grigoriev I.V."/>
            <person name="Watkinson S.C."/>
        </authorList>
    </citation>
    <scope>NUCLEOTIDE SEQUENCE</scope>
    <source>
        <strain evidence="3">S7.9</strain>
    </source>
</reference>
<name>F8P9B2_SERL9</name>
<dbReference type="HOGENOM" id="CLU_051707_1_0_1"/>
<protein>
    <submittedName>
        <fullName evidence="3">Uncharacterized protein</fullName>
    </submittedName>
</protein>
<organism>
    <name type="scientific">Serpula lacrymans var. lacrymans (strain S7.9)</name>
    <name type="common">Dry rot fungus</name>
    <dbReference type="NCBI Taxonomy" id="578457"/>
    <lineage>
        <taxon>Eukaryota</taxon>
        <taxon>Fungi</taxon>
        <taxon>Dikarya</taxon>
        <taxon>Basidiomycota</taxon>
        <taxon>Agaricomycotina</taxon>
        <taxon>Agaricomycetes</taxon>
        <taxon>Agaricomycetidae</taxon>
        <taxon>Boletales</taxon>
        <taxon>Coniophorineae</taxon>
        <taxon>Serpulaceae</taxon>
        <taxon>Serpula</taxon>
    </lineage>
</organism>
<evidence type="ECO:0000256" key="2">
    <source>
        <dbReference type="SAM" id="Phobius"/>
    </source>
</evidence>
<keyword evidence="1" id="KW-0175">Coiled coil</keyword>
<evidence type="ECO:0000313" key="3">
    <source>
        <dbReference type="EMBL" id="EGO20241.1"/>
    </source>
</evidence>
<dbReference type="GeneID" id="18813656"/>